<dbReference type="Gene3D" id="1.10.510.10">
    <property type="entry name" value="Transferase(Phosphotransferase) domain 1"/>
    <property type="match status" value="1"/>
</dbReference>
<protein>
    <recommendedName>
        <fullName evidence="5">Protein kinase domain-containing protein</fullName>
    </recommendedName>
</protein>
<feature type="binding site" evidence="3">
    <location>
        <position position="84"/>
    </location>
    <ligand>
        <name>ATP</name>
        <dbReference type="ChEBI" id="CHEBI:30616"/>
    </ligand>
</feature>
<dbReference type="GO" id="GO:0005634">
    <property type="term" value="C:nucleus"/>
    <property type="evidence" value="ECO:0007669"/>
    <property type="project" value="TreeGrafter"/>
</dbReference>
<feature type="domain" description="Protein kinase" evidence="5">
    <location>
        <begin position="56"/>
        <end position="318"/>
    </location>
</feature>
<dbReference type="Pfam" id="PF00069">
    <property type="entry name" value="Pkinase"/>
    <property type="match status" value="1"/>
</dbReference>
<proteinExistence type="inferred from homology"/>
<keyword evidence="4" id="KW-0723">Serine/threonine-protein kinase</keyword>
<dbReference type="InterPro" id="IPR017441">
    <property type="entry name" value="Protein_kinase_ATP_BS"/>
</dbReference>
<dbReference type="InterPro" id="IPR011009">
    <property type="entry name" value="Kinase-like_dom_sf"/>
</dbReference>
<organism evidence="6 7">
    <name type="scientific">Steinernema hermaphroditum</name>
    <dbReference type="NCBI Taxonomy" id="289476"/>
    <lineage>
        <taxon>Eukaryota</taxon>
        <taxon>Metazoa</taxon>
        <taxon>Ecdysozoa</taxon>
        <taxon>Nematoda</taxon>
        <taxon>Chromadorea</taxon>
        <taxon>Rhabditida</taxon>
        <taxon>Tylenchina</taxon>
        <taxon>Panagrolaimomorpha</taxon>
        <taxon>Strongyloidoidea</taxon>
        <taxon>Steinernematidae</taxon>
        <taxon>Steinernema</taxon>
    </lineage>
</organism>
<comment type="similarity">
    <text evidence="4">Belongs to the protein kinase superfamily.</text>
</comment>
<evidence type="ECO:0000256" key="1">
    <source>
        <dbReference type="ARBA" id="ARBA00022741"/>
    </source>
</evidence>
<dbReference type="PROSITE" id="PS00108">
    <property type="entry name" value="PROTEIN_KINASE_ST"/>
    <property type="match status" value="1"/>
</dbReference>
<dbReference type="PROSITE" id="PS50011">
    <property type="entry name" value="PROTEIN_KINASE_DOM"/>
    <property type="match status" value="1"/>
</dbReference>
<sequence>MTFGLAEPVITISGEFPKGSTMSFEEVPYDQYEETKARLKMWELAPEKLSVEGNTYYLEDELGYGGYGSVYSMTSTCGEKIALKLQKALNEKSVQSFQNEVSIWKQLKHRNIIKLLGHKEDYFAELTLLMMEHAGYGDLFSFIDKYEDRTPSVFRHRIACQLIDALAYMHRSGFVHCDVKPENVIFTELATVKICDFGAARRIYCDGDGMELKQCIRKGTTSFLTPEKYYGIPSYSTKDDVWALGMTLLYLALGYCPWDAAAEDDQQYQLWKIEPTRLPQYVQIKGEEPTFFELLRNMLHPVEDSRWTMAESTSSYYIRESHREEGYPSKKCLKRRFKIMSC</sequence>
<dbReference type="GO" id="GO:0005524">
    <property type="term" value="F:ATP binding"/>
    <property type="evidence" value="ECO:0007669"/>
    <property type="project" value="UniProtKB-UniRule"/>
</dbReference>
<dbReference type="InterPro" id="IPR008271">
    <property type="entry name" value="Ser/Thr_kinase_AS"/>
</dbReference>
<evidence type="ECO:0000256" key="4">
    <source>
        <dbReference type="RuleBase" id="RU000304"/>
    </source>
</evidence>
<gene>
    <name evidence="6" type="ORF">QR680_005958</name>
</gene>
<dbReference type="SMART" id="SM00220">
    <property type="entry name" value="S_TKc"/>
    <property type="match status" value="1"/>
</dbReference>
<keyword evidence="7" id="KW-1185">Reference proteome</keyword>
<dbReference type="GO" id="GO:0004674">
    <property type="term" value="F:protein serine/threonine kinase activity"/>
    <property type="evidence" value="ECO:0007669"/>
    <property type="project" value="UniProtKB-KW"/>
</dbReference>
<evidence type="ECO:0000256" key="3">
    <source>
        <dbReference type="PROSITE-ProRule" id="PRU10141"/>
    </source>
</evidence>
<dbReference type="GO" id="GO:0044773">
    <property type="term" value="P:mitotic DNA damage checkpoint signaling"/>
    <property type="evidence" value="ECO:0007669"/>
    <property type="project" value="TreeGrafter"/>
</dbReference>
<accession>A0AA39HUY5</accession>
<keyword evidence="2 3" id="KW-0067">ATP-binding</keyword>
<dbReference type="AlphaFoldDB" id="A0AA39HUY5"/>
<name>A0AA39HUY5_9BILA</name>
<dbReference type="CDD" id="cd00180">
    <property type="entry name" value="PKc"/>
    <property type="match status" value="1"/>
</dbReference>
<keyword evidence="4" id="KW-0808">Transferase</keyword>
<keyword evidence="4" id="KW-0418">Kinase</keyword>
<evidence type="ECO:0000313" key="7">
    <source>
        <dbReference type="Proteomes" id="UP001175271"/>
    </source>
</evidence>
<dbReference type="PANTHER" id="PTHR44167">
    <property type="entry name" value="OVARIAN-SPECIFIC SERINE/THREONINE-PROTEIN KINASE LOK-RELATED"/>
    <property type="match status" value="1"/>
</dbReference>
<evidence type="ECO:0000256" key="2">
    <source>
        <dbReference type="ARBA" id="ARBA00022840"/>
    </source>
</evidence>
<reference evidence="6" key="1">
    <citation type="submission" date="2023-06" db="EMBL/GenBank/DDBJ databases">
        <title>Genomic analysis of the entomopathogenic nematode Steinernema hermaphroditum.</title>
        <authorList>
            <person name="Schwarz E.M."/>
            <person name="Heppert J.K."/>
            <person name="Baniya A."/>
            <person name="Schwartz H.T."/>
            <person name="Tan C.-H."/>
            <person name="Antoshechkin I."/>
            <person name="Sternberg P.W."/>
            <person name="Goodrich-Blair H."/>
            <person name="Dillman A.R."/>
        </authorList>
    </citation>
    <scope>NUCLEOTIDE SEQUENCE</scope>
    <source>
        <strain evidence="6">PS9179</strain>
        <tissue evidence="6">Whole animal</tissue>
    </source>
</reference>
<evidence type="ECO:0000313" key="6">
    <source>
        <dbReference type="EMBL" id="KAK0411975.1"/>
    </source>
</evidence>
<dbReference type="PROSITE" id="PS00107">
    <property type="entry name" value="PROTEIN_KINASE_ATP"/>
    <property type="match status" value="1"/>
</dbReference>
<dbReference type="InterPro" id="IPR000719">
    <property type="entry name" value="Prot_kinase_dom"/>
</dbReference>
<comment type="caution">
    <text evidence="6">The sequence shown here is derived from an EMBL/GenBank/DDBJ whole genome shotgun (WGS) entry which is preliminary data.</text>
</comment>
<dbReference type="Proteomes" id="UP001175271">
    <property type="component" value="Unassembled WGS sequence"/>
</dbReference>
<evidence type="ECO:0000259" key="5">
    <source>
        <dbReference type="PROSITE" id="PS50011"/>
    </source>
</evidence>
<keyword evidence="1 3" id="KW-0547">Nucleotide-binding</keyword>
<dbReference type="EMBL" id="JAUCMV010000003">
    <property type="protein sequence ID" value="KAK0411975.1"/>
    <property type="molecule type" value="Genomic_DNA"/>
</dbReference>
<dbReference type="SUPFAM" id="SSF56112">
    <property type="entry name" value="Protein kinase-like (PK-like)"/>
    <property type="match status" value="1"/>
</dbReference>
<dbReference type="PANTHER" id="PTHR44167:SF24">
    <property type="entry name" value="SERINE_THREONINE-PROTEIN KINASE CHK2"/>
    <property type="match status" value="1"/>
</dbReference>